<comment type="catalytic activity">
    <reaction evidence="1">
        <text>1-(2-carboxyphenylamino)-1-deoxy-D-ribulose 5-phosphate + H(+) = (1S,2R)-1-C-(indol-3-yl)glycerol 3-phosphate + CO2 + H2O</text>
        <dbReference type="Rhea" id="RHEA:23476"/>
        <dbReference type="ChEBI" id="CHEBI:15377"/>
        <dbReference type="ChEBI" id="CHEBI:15378"/>
        <dbReference type="ChEBI" id="CHEBI:16526"/>
        <dbReference type="ChEBI" id="CHEBI:58613"/>
        <dbReference type="ChEBI" id="CHEBI:58866"/>
        <dbReference type="EC" id="4.1.1.48"/>
    </reaction>
</comment>
<evidence type="ECO:0000256" key="1">
    <source>
        <dbReference type="ARBA" id="ARBA00001633"/>
    </source>
</evidence>
<name>A0ABS7JLU7_9HELI</name>
<keyword evidence="6" id="KW-0057">Aromatic amino acid biosynthesis</keyword>
<accession>A0ABS7JLU7</accession>
<evidence type="ECO:0000256" key="5">
    <source>
        <dbReference type="ARBA" id="ARBA00022822"/>
    </source>
</evidence>
<evidence type="ECO:0000313" key="10">
    <source>
        <dbReference type="Proteomes" id="UP000700059"/>
    </source>
</evidence>
<dbReference type="Gene3D" id="3.20.20.70">
    <property type="entry name" value="Aldolase class I"/>
    <property type="match status" value="1"/>
</dbReference>
<dbReference type="InterPro" id="IPR011060">
    <property type="entry name" value="RibuloseP-bd_barrel"/>
</dbReference>
<protein>
    <recommendedName>
        <fullName evidence="3">indole-3-glycerol-phosphate synthase</fullName>
        <ecNumber evidence="3">4.1.1.48</ecNumber>
    </recommendedName>
</protein>
<dbReference type="SUPFAM" id="SSF51366">
    <property type="entry name" value="Ribulose-phoshate binding barrel"/>
    <property type="match status" value="1"/>
</dbReference>
<feature type="domain" description="Indole-3-glycerol phosphate synthase" evidence="8">
    <location>
        <begin position="90"/>
        <end position="171"/>
    </location>
</feature>
<evidence type="ECO:0000256" key="7">
    <source>
        <dbReference type="ARBA" id="ARBA00023239"/>
    </source>
</evidence>
<keyword evidence="10" id="KW-1185">Reference proteome</keyword>
<evidence type="ECO:0000259" key="8">
    <source>
        <dbReference type="Pfam" id="PF00218"/>
    </source>
</evidence>
<dbReference type="RefSeq" id="WP_221531465.1">
    <property type="nucleotide sequence ID" value="NZ_JAIGYP010000002.1"/>
</dbReference>
<evidence type="ECO:0000256" key="3">
    <source>
        <dbReference type="ARBA" id="ARBA00012362"/>
    </source>
</evidence>
<keyword evidence="7" id="KW-0456">Lyase</keyword>
<dbReference type="InterPro" id="IPR013785">
    <property type="entry name" value="Aldolase_TIM"/>
</dbReference>
<comment type="caution">
    <text evidence="9">The sequence shown here is derived from an EMBL/GenBank/DDBJ whole genome shotgun (WGS) entry which is preliminary data.</text>
</comment>
<dbReference type="Pfam" id="PF00218">
    <property type="entry name" value="IGPS"/>
    <property type="match status" value="1"/>
</dbReference>
<organism evidence="9 10">
    <name type="scientific">Helicobacter turcicus</name>
    <dbReference type="NCBI Taxonomy" id="2867412"/>
    <lineage>
        <taxon>Bacteria</taxon>
        <taxon>Pseudomonadati</taxon>
        <taxon>Campylobacterota</taxon>
        <taxon>Epsilonproteobacteria</taxon>
        <taxon>Campylobacterales</taxon>
        <taxon>Helicobacteraceae</taxon>
        <taxon>Helicobacter</taxon>
    </lineage>
</organism>
<keyword evidence="5" id="KW-0822">Tryptophan biosynthesis</keyword>
<keyword evidence="4" id="KW-0028">Amino-acid biosynthesis</keyword>
<evidence type="ECO:0000256" key="2">
    <source>
        <dbReference type="ARBA" id="ARBA00004696"/>
    </source>
</evidence>
<dbReference type="InterPro" id="IPR013798">
    <property type="entry name" value="Indole-3-glycerol_P_synth_dom"/>
</dbReference>
<dbReference type="Proteomes" id="UP000700059">
    <property type="component" value="Unassembled WGS sequence"/>
</dbReference>
<evidence type="ECO:0000313" key="9">
    <source>
        <dbReference type="EMBL" id="MBX7490368.1"/>
    </source>
</evidence>
<dbReference type="EMBL" id="JAIGYQ010000002">
    <property type="protein sequence ID" value="MBX7490368.1"/>
    <property type="molecule type" value="Genomic_DNA"/>
</dbReference>
<dbReference type="EC" id="4.1.1.48" evidence="3"/>
<sequence>MQDFKGVKITQIRDVIEVKKQSFDAQWLGRSLAYTPYQPRPLDLKRKESLNSIYTLSNSNNEDFLFRAKELEKDARAFIVESLELATYLRRYVRTPLIYDFLILDSYQLLEALVYGIDSVILYPKYLGQKELKALSDYTLKLGLERVFHIESKEDLTKAIFAKADILNLNENFSLVPLIPKQKILISTLQNTLKDSVNSHISALDAYII</sequence>
<proteinExistence type="predicted"/>
<evidence type="ECO:0000256" key="6">
    <source>
        <dbReference type="ARBA" id="ARBA00023141"/>
    </source>
</evidence>
<reference evidence="9 10" key="1">
    <citation type="submission" date="2021-08" db="EMBL/GenBank/DDBJ databases">
        <title>Helicobacter spp. isolated from feces of Anatolian Ground Squirrel (Spermophilus xanthoprymnus) in Turkey.</title>
        <authorList>
            <person name="Aydin F."/>
            <person name="Abay S."/>
            <person name="Kayman T."/>
            <person name="Karakaya E."/>
            <person name="Saticioglu I.B."/>
        </authorList>
    </citation>
    <scope>NUCLEOTIDE SEQUENCE [LARGE SCALE GENOMIC DNA]</scope>
    <source>
        <strain evidence="9 10">Faydin-H70</strain>
    </source>
</reference>
<evidence type="ECO:0000256" key="4">
    <source>
        <dbReference type="ARBA" id="ARBA00022605"/>
    </source>
</evidence>
<comment type="pathway">
    <text evidence="2">Amino-acid biosynthesis; L-tryptophan biosynthesis; L-tryptophan from chorismate: step 4/5.</text>
</comment>
<gene>
    <name evidence="9" type="ORF">K4G57_02590</name>
</gene>